<evidence type="ECO:0000313" key="11">
    <source>
        <dbReference type="Proteomes" id="UP000694523"/>
    </source>
</evidence>
<dbReference type="InterPro" id="IPR049589">
    <property type="entry name" value="NXP1_M-like"/>
</dbReference>
<feature type="domain" description="Rad21/Rec8-like protein C-terminal eukaryotic" evidence="8">
    <location>
        <begin position="489"/>
        <end position="538"/>
    </location>
</feature>
<dbReference type="InterPro" id="IPR006909">
    <property type="entry name" value="Rad21/Rec8_C_eu"/>
</dbReference>
<dbReference type="GO" id="GO:0005634">
    <property type="term" value="C:nucleus"/>
    <property type="evidence" value="ECO:0007669"/>
    <property type="project" value="UniProtKB-SubCell"/>
</dbReference>
<dbReference type="InterPro" id="IPR006910">
    <property type="entry name" value="Rad21_Rec8_N"/>
</dbReference>
<accession>A0A8C6T3W2</accession>
<dbReference type="CDD" id="cd21792">
    <property type="entry name" value="Rad21_Rec8_M_NXP1-like"/>
    <property type="match status" value="1"/>
</dbReference>
<dbReference type="Pfam" id="PF04824">
    <property type="entry name" value="Rad21_Rec8"/>
    <property type="match status" value="1"/>
</dbReference>
<comment type="subcellular location">
    <subcellularLocation>
        <location evidence="2">Chromosome</location>
    </subcellularLocation>
    <subcellularLocation>
        <location evidence="1">Nucleus</location>
    </subcellularLocation>
</comment>
<evidence type="ECO:0000256" key="2">
    <source>
        <dbReference type="ARBA" id="ARBA00004286"/>
    </source>
</evidence>
<reference evidence="10" key="2">
    <citation type="submission" date="2025-09" db="UniProtKB">
        <authorList>
            <consortium name="Ensembl"/>
        </authorList>
    </citation>
    <scope>IDENTIFICATION</scope>
</reference>
<protein>
    <submittedName>
        <fullName evidence="10">RAD21 cohesin complex component like 1</fullName>
    </submittedName>
</protein>
<sequence length="546" mass="61746">MMFYTQLFTSKKGPLAKIWLAAHWERKLTKAHIFECNLENTIKDIISPKMKIGLRTSGHLLLGVVRIYSRKAKYLLADCSDALIKIKMAFRPGQTDLPVEELEATVKAITLMEDFTDFDTQLPDPSNIDMVDHFSLNQCRTEEITLKEDFGNNFFNISDFDTQSNKLGLLDLSFQSFAEHADTFGDEGKGYDILDFLTTNNEREPEALLPEPPQNEFEDSFASNNFQDKDTDNQVNAESSTVEVTLLPNEEEAFALEPVPVTPTVEKRKGTRKRKLVVDQSKQLTNDVIKEQLADYSDLIAPLVLAPPTRELMMWKESGAADKLLAQPCSNVITPEINELFGKNIFQKKYSHIPEQDAEPVRQIGEDVHGEMSSLNAESFSVRESTVEPEITHNTELTDPTLMIEDQHDTHPEQEMDRSDLTHPELPSEDSLFVQQSHVEQDSLSTLLHTQSMLNSQDFGERRITRRAQKLLGVLQATQLSQSSSDPFFSLKALCEGSTRFQAATSFFCFLILKKQRALHLQQSAPYEDILATPGPGFYDCSESSF</sequence>
<feature type="domain" description="Rad21/Rec8-like protein N-terminal" evidence="9">
    <location>
        <begin position="2"/>
        <end position="101"/>
    </location>
</feature>
<proteinExistence type="inferred from homology"/>
<keyword evidence="5" id="KW-0159">Chromosome partition</keyword>
<evidence type="ECO:0000259" key="9">
    <source>
        <dbReference type="Pfam" id="PF04825"/>
    </source>
</evidence>
<dbReference type="InterPro" id="IPR039781">
    <property type="entry name" value="Rad21/Rec8-like"/>
</dbReference>
<dbReference type="GO" id="GO:1990414">
    <property type="term" value="P:replication-born double-strand break repair via sister chromatid exchange"/>
    <property type="evidence" value="ECO:0007669"/>
    <property type="project" value="TreeGrafter"/>
</dbReference>
<dbReference type="Proteomes" id="UP000694523">
    <property type="component" value="Unplaced"/>
</dbReference>
<evidence type="ECO:0000256" key="6">
    <source>
        <dbReference type="ARBA" id="ARBA00023242"/>
    </source>
</evidence>
<evidence type="ECO:0000256" key="5">
    <source>
        <dbReference type="ARBA" id="ARBA00022829"/>
    </source>
</evidence>
<dbReference type="AlphaFoldDB" id="A0A8C6T3W2"/>
<name>A0A8C6T3W2_9GOBI</name>
<keyword evidence="4" id="KW-0158">Chromosome</keyword>
<reference evidence="10" key="1">
    <citation type="submission" date="2025-08" db="UniProtKB">
        <authorList>
            <consortium name="Ensembl"/>
        </authorList>
    </citation>
    <scope>IDENTIFICATION</scope>
</reference>
<dbReference type="InterPro" id="IPR036390">
    <property type="entry name" value="WH_DNA-bd_sf"/>
</dbReference>
<evidence type="ECO:0000256" key="4">
    <source>
        <dbReference type="ARBA" id="ARBA00022454"/>
    </source>
</evidence>
<evidence type="ECO:0000256" key="7">
    <source>
        <dbReference type="SAM" id="MobiDB-lite"/>
    </source>
</evidence>
<dbReference type="GO" id="GO:0007059">
    <property type="term" value="P:chromosome segregation"/>
    <property type="evidence" value="ECO:0007669"/>
    <property type="project" value="UniProtKB-KW"/>
</dbReference>
<keyword evidence="6" id="KW-0539">Nucleus</keyword>
<organism evidence="10 11">
    <name type="scientific">Neogobius melanostomus</name>
    <name type="common">round goby</name>
    <dbReference type="NCBI Taxonomy" id="47308"/>
    <lineage>
        <taxon>Eukaryota</taxon>
        <taxon>Metazoa</taxon>
        <taxon>Chordata</taxon>
        <taxon>Craniata</taxon>
        <taxon>Vertebrata</taxon>
        <taxon>Euteleostomi</taxon>
        <taxon>Actinopterygii</taxon>
        <taxon>Neopterygii</taxon>
        <taxon>Teleostei</taxon>
        <taxon>Neoteleostei</taxon>
        <taxon>Acanthomorphata</taxon>
        <taxon>Gobiaria</taxon>
        <taxon>Gobiiformes</taxon>
        <taxon>Gobioidei</taxon>
        <taxon>Gobiidae</taxon>
        <taxon>Benthophilinae</taxon>
        <taxon>Neogobiini</taxon>
        <taxon>Neogobius</taxon>
    </lineage>
</organism>
<dbReference type="GO" id="GO:0003682">
    <property type="term" value="F:chromatin binding"/>
    <property type="evidence" value="ECO:0007669"/>
    <property type="project" value="TreeGrafter"/>
</dbReference>
<dbReference type="Pfam" id="PF04825">
    <property type="entry name" value="Rad21_Rec8_N"/>
    <property type="match status" value="1"/>
</dbReference>
<evidence type="ECO:0000256" key="3">
    <source>
        <dbReference type="ARBA" id="ARBA00009870"/>
    </source>
</evidence>
<comment type="similarity">
    <text evidence="3">Belongs to the rad21 family.</text>
</comment>
<keyword evidence="11" id="KW-1185">Reference proteome</keyword>
<dbReference type="GO" id="GO:0008278">
    <property type="term" value="C:cohesin complex"/>
    <property type="evidence" value="ECO:0007669"/>
    <property type="project" value="InterPro"/>
</dbReference>
<evidence type="ECO:0000259" key="8">
    <source>
        <dbReference type="Pfam" id="PF04824"/>
    </source>
</evidence>
<evidence type="ECO:0000256" key="1">
    <source>
        <dbReference type="ARBA" id="ARBA00004123"/>
    </source>
</evidence>
<feature type="region of interest" description="Disordered" evidence="7">
    <location>
        <begin position="209"/>
        <end position="231"/>
    </location>
</feature>
<dbReference type="PANTHER" id="PTHR12585">
    <property type="entry name" value="SCC1 / RAD21 FAMILY MEMBER"/>
    <property type="match status" value="1"/>
</dbReference>
<dbReference type="PANTHER" id="PTHR12585:SF54">
    <property type="entry name" value="RAD21 COHESIN COMPLEX COMPONENT LIKE 1 ISOFORM X1"/>
    <property type="match status" value="1"/>
</dbReference>
<dbReference type="SUPFAM" id="SSF46785">
    <property type="entry name" value="Winged helix' DNA-binding domain"/>
    <property type="match status" value="1"/>
</dbReference>
<dbReference type="Ensembl" id="ENSNMLT00000016033.1">
    <property type="protein sequence ID" value="ENSNMLP00000014253.1"/>
    <property type="gene ID" value="ENSNMLG00000009525.1"/>
</dbReference>
<dbReference type="GO" id="GO:0007062">
    <property type="term" value="P:sister chromatid cohesion"/>
    <property type="evidence" value="ECO:0007669"/>
    <property type="project" value="InterPro"/>
</dbReference>
<evidence type="ECO:0000313" key="10">
    <source>
        <dbReference type="Ensembl" id="ENSNMLP00000014253.1"/>
    </source>
</evidence>